<keyword evidence="8" id="KW-0539">Nucleus</keyword>
<sequence length="515" mass="57662">MSKNTAPNPLRRSTRQLVRALSVEPTPREPIKRTKRPSEEQSAAAGTREVENGLEDEESPSKKPRFDAVEADGDDIGENEMEVQKSTKERQHNEDQEMNTEEDPSDEITLPKIGKVAIGDVNLSPRVLLGERCLVSHSLKEDSKCVKPKTAVIKDLAPPHKSAFQDRPPEKRHDVLVRSMADYRRTLEAKAEIKDKPKVNHSYRSAVPALEKPYTTRQRANNIPTQKQIVQLQKKVAAKKPSGTKGSSGNSCRGCMWYLWRLVFLLLLSSATLLAYTIIPVLQRSAVREGHGSKEVKSETFLERLLLLKAQFPSQRDDVWIRGRIHLEKHLKSAHPTEPVSLMFAAGVKAERTLRCLANGLASTYSSALNASVLHLDGQSKVGQNSDEVKLDIDNQLRAAFEGDKPVAVIHRFEELPPGSTQIFYRYCDHETAAYKQVFLLFTVVLPQDEISSELSLKEVEENVRDYTVDKLVSSTNNSGYNQMDNDKFSGLWSRISHLVLPVVSENGIEQGGCP</sequence>
<keyword evidence="5 11" id="KW-1133">Transmembrane helix</keyword>
<evidence type="ECO:0000256" key="8">
    <source>
        <dbReference type="ARBA" id="ARBA00023242"/>
    </source>
</evidence>
<dbReference type="EMBL" id="HADX01003741">
    <property type="protein sequence ID" value="SBP25973.1"/>
    <property type="molecule type" value="Transcribed_RNA"/>
</dbReference>
<feature type="compositionally biased region" description="Basic and acidic residues" evidence="10">
    <location>
        <begin position="59"/>
        <end position="68"/>
    </location>
</feature>
<dbReference type="EMBL" id="HADW01009667">
    <property type="protein sequence ID" value="SBP11067.1"/>
    <property type="molecule type" value="Transcribed_RNA"/>
</dbReference>
<feature type="transmembrane region" description="Helical" evidence="11">
    <location>
        <begin position="257"/>
        <end position="279"/>
    </location>
</feature>
<dbReference type="GO" id="GO:0001671">
    <property type="term" value="F:ATPase activator activity"/>
    <property type="evidence" value="ECO:0007669"/>
    <property type="project" value="InterPro"/>
</dbReference>
<dbReference type="InterPro" id="IPR008662">
    <property type="entry name" value="TOIP1/2"/>
</dbReference>
<evidence type="ECO:0000259" key="12">
    <source>
        <dbReference type="Pfam" id="PF05609"/>
    </source>
</evidence>
<dbReference type="InterPro" id="IPR038599">
    <property type="entry name" value="LAP1C-like_C_sf"/>
</dbReference>
<evidence type="ECO:0000256" key="10">
    <source>
        <dbReference type="SAM" id="MobiDB-lite"/>
    </source>
</evidence>
<feature type="compositionally biased region" description="Basic and acidic residues" evidence="10">
    <location>
        <begin position="26"/>
        <end position="39"/>
    </location>
</feature>
<accession>A0A1A7WYS0</accession>
<evidence type="ECO:0000256" key="9">
    <source>
        <dbReference type="ARBA" id="ARBA00037847"/>
    </source>
</evidence>
<dbReference type="InterPro" id="IPR046753">
    <property type="entry name" value="TOIP1/2_C"/>
</dbReference>
<protein>
    <submittedName>
        <fullName evidence="13">Torsin A interacting protein 2</fullName>
    </submittedName>
</protein>
<reference evidence="13" key="2">
    <citation type="submission" date="2016-06" db="EMBL/GenBank/DDBJ databases">
        <title>The genome of a short-lived fish provides insights into sex chromosome evolution and the genetic control of aging.</title>
        <authorList>
            <person name="Reichwald K."/>
            <person name="Felder M."/>
            <person name="Petzold A."/>
            <person name="Koch P."/>
            <person name="Groth M."/>
            <person name="Platzer M."/>
        </authorList>
    </citation>
    <scope>NUCLEOTIDE SEQUENCE</scope>
    <source>
        <tissue evidence="13">Brain</tissue>
    </source>
</reference>
<name>A0A1A7WYS0_9TELE</name>
<feature type="region of interest" description="Disordered" evidence="10">
    <location>
        <begin position="1"/>
        <end position="110"/>
    </location>
</feature>
<evidence type="ECO:0000256" key="6">
    <source>
        <dbReference type="ARBA" id="ARBA00023136"/>
    </source>
</evidence>
<dbReference type="Pfam" id="PF05609">
    <property type="entry name" value="LAP1_C"/>
    <property type="match status" value="1"/>
</dbReference>
<evidence type="ECO:0000256" key="4">
    <source>
        <dbReference type="ARBA" id="ARBA00022692"/>
    </source>
</evidence>
<comment type="similarity">
    <text evidence="2">Belongs to the TOR1AIP family.</text>
</comment>
<keyword evidence="7" id="KW-0325">Glycoprotein</keyword>
<dbReference type="GO" id="GO:0016020">
    <property type="term" value="C:membrane"/>
    <property type="evidence" value="ECO:0007669"/>
    <property type="project" value="TreeGrafter"/>
</dbReference>
<keyword evidence="3" id="KW-0597">Phosphoprotein</keyword>
<evidence type="ECO:0000256" key="11">
    <source>
        <dbReference type="SAM" id="Phobius"/>
    </source>
</evidence>
<comment type="subcellular location">
    <subcellularLocation>
        <location evidence="9">Endomembrane system</location>
        <topology evidence="9">Single-pass membrane protein</topology>
    </subcellularLocation>
    <subcellularLocation>
        <location evidence="1">Nucleus envelope</location>
    </subcellularLocation>
</comment>
<evidence type="ECO:0000256" key="5">
    <source>
        <dbReference type="ARBA" id="ARBA00022989"/>
    </source>
</evidence>
<gene>
    <name evidence="13" type="primary">TOR1AIP2</name>
</gene>
<feature type="compositionally biased region" description="Acidic residues" evidence="10">
    <location>
        <begin position="69"/>
        <end position="81"/>
    </location>
</feature>
<evidence type="ECO:0000256" key="2">
    <source>
        <dbReference type="ARBA" id="ARBA00007860"/>
    </source>
</evidence>
<proteinExistence type="inferred from homology"/>
<organism evidence="13">
    <name type="scientific">Iconisemion striatum</name>
    <dbReference type="NCBI Taxonomy" id="60296"/>
    <lineage>
        <taxon>Eukaryota</taxon>
        <taxon>Metazoa</taxon>
        <taxon>Chordata</taxon>
        <taxon>Craniata</taxon>
        <taxon>Vertebrata</taxon>
        <taxon>Euteleostomi</taxon>
        <taxon>Actinopterygii</taxon>
        <taxon>Neopterygii</taxon>
        <taxon>Teleostei</taxon>
        <taxon>Neoteleostei</taxon>
        <taxon>Acanthomorphata</taxon>
        <taxon>Ovalentaria</taxon>
        <taxon>Atherinomorphae</taxon>
        <taxon>Cyprinodontiformes</taxon>
        <taxon>Nothobranchiidae</taxon>
        <taxon>Iconisemion</taxon>
    </lineage>
</organism>
<feature type="domain" description="Torsin-1A-interacting protein 1/2 AAA+ activator" evidence="12">
    <location>
        <begin position="298"/>
        <end position="514"/>
    </location>
</feature>
<evidence type="ECO:0000256" key="1">
    <source>
        <dbReference type="ARBA" id="ARBA00004259"/>
    </source>
</evidence>
<dbReference type="Gene3D" id="3.40.50.12190">
    <property type="match status" value="1"/>
</dbReference>
<evidence type="ECO:0000256" key="3">
    <source>
        <dbReference type="ARBA" id="ARBA00022553"/>
    </source>
</evidence>
<dbReference type="GO" id="GO:0061024">
    <property type="term" value="P:membrane organization"/>
    <property type="evidence" value="ECO:0007669"/>
    <property type="project" value="TreeGrafter"/>
</dbReference>
<keyword evidence="6 11" id="KW-0472">Membrane</keyword>
<evidence type="ECO:0000256" key="7">
    <source>
        <dbReference type="ARBA" id="ARBA00023180"/>
    </source>
</evidence>
<evidence type="ECO:0000313" key="13">
    <source>
        <dbReference type="EMBL" id="SBP11067.1"/>
    </source>
</evidence>
<feature type="compositionally biased region" description="Acidic residues" evidence="10">
    <location>
        <begin position="96"/>
        <end position="106"/>
    </location>
</feature>
<reference evidence="13" key="1">
    <citation type="submission" date="2016-05" db="EMBL/GenBank/DDBJ databases">
        <authorList>
            <person name="Lavstsen T."/>
            <person name="Jespersen J.S."/>
        </authorList>
    </citation>
    <scope>NUCLEOTIDE SEQUENCE</scope>
    <source>
        <tissue evidence="13">Brain</tissue>
    </source>
</reference>
<dbReference type="PANTHER" id="PTHR18843">
    <property type="entry name" value="TORSIN-1A-INTERACTING PROTEIN"/>
    <property type="match status" value="1"/>
</dbReference>
<keyword evidence="4 11" id="KW-0812">Transmembrane</keyword>
<feature type="compositionally biased region" description="Basic and acidic residues" evidence="10">
    <location>
        <begin position="82"/>
        <end position="95"/>
    </location>
</feature>
<dbReference type="PANTHER" id="PTHR18843:SF7">
    <property type="entry name" value="LAMINA-ASSOCIATED POLYPEPTIDE 1B ISOFORM 1-RELATED"/>
    <property type="match status" value="1"/>
</dbReference>
<dbReference type="GO" id="GO:0005635">
    <property type="term" value="C:nuclear envelope"/>
    <property type="evidence" value="ECO:0007669"/>
    <property type="project" value="UniProtKB-SubCell"/>
</dbReference>
<dbReference type="AlphaFoldDB" id="A0A1A7WYS0"/>